<reference evidence="1" key="1">
    <citation type="submission" date="2022-07" db="EMBL/GenBank/DDBJ databases">
        <title>Phylogenomic reconstructions and comparative analyses of Kickxellomycotina fungi.</title>
        <authorList>
            <person name="Reynolds N.K."/>
            <person name="Stajich J.E."/>
            <person name="Barry K."/>
            <person name="Grigoriev I.V."/>
            <person name="Crous P."/>
            <person name="Smith M.E."/>
        </authorList>
    </citation>
    <scope>NUCLEOTIDE SEQUENCE</scope>
    <source>
        <strain evidence="1">Benny 63K</strain>
    </source>
</reference>
<keyword evidence="2" id="KW-1185">Reference proteome</keyword>
<organism evidence="1 2">
    <name type="scientific">Kickxella alabastrina</name>
    <dbReference type="NCBI Taxonomy" id="61397"/>
    <lineage>
        <taxon>Eukaryota</taxon>
        <taxon>Fungi</taxon>
        <taxon>Fungi incertae sedis</taxon>
        <taxon>Zoopagomycota</taxon>
        <taxon>Kickxellomycotina</taxon>
        <taxon>Kickxellomycetes</taxon>
        <taxon>Kickxellales</taxon>
        <taxon>Kickxellaceae</taxon>
        <taxon>Kickxella</taxon>
    </lineage>
</organism>
<protein>
    <submittedName>
        <fullName evidence="1">Uncharacterized protein</fullName>
    </submittedName>
</protein>
<sequence length="92" mass="10124">MSNAPKEVPPSTGASEDVTTLNVDPNTLTVADLYDKEKFDLETMDNRLVFQLLQCSPEGLSQSEAEARITKVKYHTSVLLLPMSCPVLSCHL</sequence>
<dbReference type="EMBL" id="JANBPG010000129">
    <property type="protein sequence ID" value="KAJ1899745.1"/>
    <property type="molecule type" value="Genomic_DNA"/>
</dbReference>
<name>A0ACC1IRX3_9FUNG</name>
<evidence type="ECO:0000313" key="1">
    <source>
        <dbReference type="EMBL" id="KAJ1899745.1"/>
    </source>
</evidence>
<dbReference type="Proteomes" id="UP001150581">
    <property type="component" value="Unassembled WGS sequence"/>
</dbReference>
<accession>A0ACC1IRX3</accession>
<proteinExistence type="predicted"/>
<evidence type="ECO:0000313" key="2">
    <source>
        <dbReference type="Proteomes" id="UP001150581"/>
    </source>
</evidence>
<comment type="caution">
    <text evidence="1">The sequence shown here is derived from an EMBL/GenBank/DDBJ whole genome shotgun (WGS) entry which is preliminary data.</text>
</comment>
<gene>
    <name evidence="1" type="ORF">LPJ66_001918</name>
</gene>